<protein>
    <submittedName>
        <fullName evidence="1">Uncharacterized protein</fullName>
    </submittedName>
</protein>
<gene>
    <name evidence="1" type="ORF">YK48G_17260</name>
</gene>
<evidence type="ECO:0000313" key="1">
    <source>
        <dbReference type="EMBL" id="GHP14301.1"/>
    </source>
</evidence>
<comment type="caution">
    <text evidence="1">The sequence shown here is derived from an EMBL/GenBank/DDBJ whole genome shotgun (WGS) entry which is preliminary data.</text>
</comment>
<dbReference type="Proteomes" id="UP000604765">
    <property type="component" value="Unassembled WGS sequence"/>
</dbReference>
<name>A0ABQ3W0T4_9LACO</name>
<proteinExistence type="predicted"/>
<reference evidence="1 2" key="1">
    <citation type="journal article" date="2021" name="Int. J. Syst. Evol. Microbiol.">
        <title>Lentilactobacillus fungorum sp. nov., isolated from spent mushroom substrates.</title>
        <authorList>
            <person name="Tohno M."/>
            <person name="Tanizawa Y."/>
            <person name="Kojima Y."/>
            <person name="Sakamoto M."/>
            <person name="Ohkuma M."/>
            <person name="Kobayashi H."/>
        </authorList>
    </citation>
    <scope>NUCLEOTIDE SEQUENCE [LARGE SCALE GENOMIC DNA]</scope>
    <source>
        <strain evidence="1 2">YK48G</strain>
    </source>
</reference>
<keyword evidence="2" id="KW-1185">Reference proteome</keyword>
<evidence type="ECO:0000313" key="2">
    <source>
        <dbReference type="Proteomes" id="UP000604765"/>
    </source>
</evidence>
<dbReference type="EMBL" id="BNJR01000015">
    <property type="protein sequence ID" value="GHP14301.1"/>
    <property type="molecule type" value="Genomic_DNA"/>
</dbReference>
<accession>A0ABQ3W0T4</accession>
<sequence>MVQTTVQATVRATLPTYSVGSSVVTTAVTSVVTGADNTTRFSNGFSVFSDKPTSIPELSGKLMI</sequence>
<organism evidence="1 2">
    <name type="scientific">Lentilactobacillus fungorum</name>
    <dbReference type="NCBI Taxonomy" id="2201250"/>
    <lineage>
        <taxon>Bacteria</taxon>
        <taxon>Bacillati</taxon>
        <taxon>Bacillota</taxon>
        <taxon>Bacilli</taxon>
        <taxon>Lactobacillales</taxon>
        <taxon>Lactobacillaceae</taxon>
        <taxon>Lentilactobacillus</taxon>
    </lineage>
</organism>